<dbReference type="InterPro" id="IPR014756">
    <property type="entry name" value="Ig_E-set"/>
</dbReference>
<evidence type="ECO:0008006" key="5">
    <source>
        <dbReference type="Google" id="ProtNLM"/>
    </source>
</evidence>
<gene>
    <name evidence="4" type="ORF">TCHU04912_LOCUS21893</name>
</gene>
<dbReference type="Pfam" id="PF00339">
    <property type="entry name" value="Arrestin_N"/>
    <property type="match status" value="2"/>
</dbReference>
<name>A0A7S1XCE7_9CHLO</name>
<dbReference type="CDD" id="cd00030">
    <property type="entry name" value="C2"/>
    <property type="match status" value="1"/>
</dbReference>
<dbReference type="AlphaFoldDB" id="A0A7S1XCE7"/>
<dbReference type="SUPFAM" id="SSF81296">
    <property type="entry name" value="E set domains"/>
    <property type="match status" value="1"/>
</dbReference>
<dbReference type="EMBL" id="HBGG01042368">
    <property type="protein sequence ID" value="CAD9227840.1"/>
    <property type="molecule type" value="Transcribed_RNA"/>
</dbReference>
<evidence type="ECO:0000313" key="4">
    <source>
        <dbReference type="EMBL" id="CAD9227840.1"/>
    </source>
</evidence>
<feature type="region of interest" description="Disordered" evidence="1">
    <location>
        <begin position="723"/>
        <end position="762"/>
    </location>
</feature>
<dbReference type="InterPro" id="IPR000008">
    <property type="entry name" value="C2_dom"/>
</dbReference>
<feature type="region of interest" description="Disordered" evidence="1">
    <location>
        <begin position="152"/>
        <end position="172"/>
    </location>
</feature>
<feature type="domain" description="C2" evidence="2">
    <location>
        <begin position="104"/>
        <end position="149"/>
    </location>
</feature>
<accession>A0A7S1XCE7</accession>
<feature type="compositionally biased region" description="Polar residues" evidence="1">
    <location>
        <begin position="158"/>
        <end position="172"/>
    </location>
</feature>
<sequence length="762" mass="80537">MGVSTVFRIELDRPNGVYYAGEVVKGKVVLHLRKEVKCRGLKVRLLGQARAHWHTGGGEHRTDYDGVKTFQDHRITLFGNFFSSDVIDEGGENPTFGIAMGEGTIYVPCDDMNAPRELIVRVMDYDWGKRDDLLGEMVLDARELVASHEPRTYDLTRNGKSNSGAHGNTPKVTLSGSVMPLSALLPSGSTGATGAVVAQYCLVLEVHSCANLRSADWVGHNDVYVQTYFPPEGSVMVPGKGLPKPEKRTIIPAGDHEFPFVMPLRTDAPGSAEIGVGDYSYIRYHLHANIDLAAWADPASRRAITVLPSRPMPAPASLLPAVCHRPAEELHSVACCGCRCGKLGAVAISLATERQAYAIGERIEISTATVANHSKKAVEVELVLVRYTILTTTGRAFRGATKGGITRVAVLARATVSVGQTKEECCGAVGEGPLMPPAAPSFFGALGRAWGGDPVTWTYALELQVRSEGGGMGAVASASVPVLISAAPPFPNSVPPTGSYPPVDVSAEIPWSIATKAISSGDEYLSTGPLLSGSEDALGQATLVATGVPVFVALPTEARYIEDQSQLTFQPFELQWPESLDEWPAPGGGSKDGGVSTVVGGGNGDKGGGFAELLESLRSTLDRRTAVGGWVVSNPKAASLLSPEQMGVVLSDTPLSLEQPSVARELGLGLSGRLTCAHVLAAVQACPFAKTNVALALAPMLADPHNREPLLQELFSFDRQRVEAAMPKASSPSSGAQQAHGPVPPLPGRPEALADHTTAYRT</sequence>
<dbReference type="PANTHER" id="PTHR11188">
    <property type="entry name" value="ARRESTIN DOMAIN CONTAINING PROTEIN"/>
    <property type="match status" value="1"/>
</dbReference>
<dbReference type="InterPro" id="IPR011021">
    <property type="entry name" value="Arrestin-like_N"/>
</dbReference>
<dbReference type="SUPFAM" id="SSF49562">
    <property type="entry name" value="C2 domain (Calcium/lipid-binding domain, CaLB)"/>
    <property type="match status" value="1"/>
</dbReference>
<dbReference type="InterPro" id="IPR014752">
    <property type="entry name" value="Arrestin-like_C"/>
</dbReference>
<protein>
    <recommendedName>
        <fullName evidence="5">Arrestin C-terminal-like domain-containing protein</fullName>
    </recommendedName>
</protein>
<feature type="domain" description="Arrestin-like N-terminal" evidence="3">
    <location>
        <begin position="7"/>
        <end position="58"/>
    </location>
</feature>
<dbReference type="GO" id="GO:0005737">
    <property type="term" value="C:cytoplasm"/>
    <property type="evidence" value="ECO:0007669"/>
    <property type="project" value="TreeGrafter"/>
</dbReference>
<dbReference type="Gene3D" id="2.60.40.640">
    <property type="match status" value="3"/>
</dbReference>
<evidence type="ECO:0000259" key="3">
    <source>
        <dbReference type="Pfam" id="PF00339"/>
    </source>
</evidence>
<proteinExistence type="predicted"/>
<evidence type="ECO:0000256" key="1">
    <source>
        <dbReference type="SAM" id="MobiDB-lite"/>
    </source>
</evidence>
<dbReference type="Pfam" id="PF00168">
    <property type="entry name" value="C2"/>
    <property type="match status" value="1"/>
</dbReference>
<evidence type="ECO:0000259" key="2">
    <source>
        <dbReference type="Pfam" id="PF00168"/>
    </source>
</evidence>
<feature type="domain" description="Arrestin-like N-terminal" evidence="3">
    <location>
        <begin position="245"/>
        <end position="308"/>
    </location>
</feature>
<dbReference type="InterPro" id="IPR050357">
    <property type="entry name" value="Arrestin_domain-protein"/>
</dbReference>
<dbReference type="PANTHER" id="PTHR11188:SF17">
    <property type="entry name" value="FI21816P1"/>
    <property type="match status" value="1"/>
</dbReference>
<dbReference type="InterPro" id="IPR035892">
    <property type="entry name" value="C2_domain_sf"/>
</dbReference>
<dbReference type="GO" id="GO:0015031">
    <property type="term" value="P:protein transport"/>
    <property type="evidence" value="ECO:0007669"/>
    <property type="project" value="TreeGrafter"/>
</dbReference>
<reference evidence="4" key="1">
    <citation type="submission" date="2021-01" db="EMBL/GenBank/DDBJ databases">
        <authorList>
            <person name="Corre E."/>
            <person name="Pelletier E."/>
            <person name="Niang G."/>
            <person name="Scheremetjew M."/>
            <person name="Finn R."/>
            <person name="Kale V."/>
            <person name="Holt S."/>
            <person name="Cochrane G."/>
            <person name="Meng A."/>
            <person name="Brown T."/>
            <person name="Cohen L."/>
        </authorList>
    </citation>
    <scope>NUCLEOTIDE SEQUENCE</scope>
    <source>
        <strain evidence="4">PLY429</strain>
    </source>
</reference>
<organism evidence="4">
    <name type="scientific">Tetraselmis chuii</name>
    <dbReference type="NCBI Taxonomy" id="63592"/>
    <lineage>
        <taxon>Eukaryota</taxon>
        <taxon>Viridiplantae</taxon>
        <taxon>Chlorophyta</taxon>
        <taxon>core chlorophytes</taxon>
        <taxon>Chlorodendrophyceae</taxon>
        <taxon>Chlorodendrales</taxon>
        <taxon>Chlorodendraceae</taxon>
        <taxon>Tetraselmis</taxon>
    </lineage>
</organism>